<dbReference type="AlphaFoldDB" id="A0A835CBG5"/>
<dbReference type="EMBL" id="JAAIUW010000004">
    <property type="protein sequence ID" value="KAF7835500.1"/>
    <property type="molecule type" value="Genomic_DNA"/>
</dbReference>
<evidence type="ECO:0000313" key="1">
    <source>
        <dbReference type="EMBL" id="KAF7835500.1"/>
    </source>
</evidence>
<dbReference type="Proteomes" id="UP000634136">
    <property type="component" value="Unassembled WGS sequence"/>
</dbReference>
<proteinExistence type="predicted"/>
<evidence type="ECO:0000313" key="2">
    <source>
        <dbReference type="Proteomes" id="UP000634136"/>
    </source>
</evidence>
<name>A0A835CBG5_9FABA</name>
<organism evidence="1 2">
    <name type="scientific">Senna tora</name>
    <dbReference type="NCBI Taxonomy" id="362788"/>
    <lineage>
        <taxon>Eukaryota</taxon>
        <taxon>Viridiplantae</taxon>
        <taxon>Streptophyta</taxon>
        <taxon>Embryophyta</taxon>
        <taxon>Tracheophyta</taxon>
        <taxon>Spermatophyta</taxon>
        <taxon>Magnoliopsida</taxon>
        <taxon>eudicotyledons</taxon>
        <taxon>Gunneridae</taxon>
        <taxon>Pentapetalae</taxon>
        <taxon>rosids</taxon>
        <taxon>fabids</taxon>
        <taxon>Fabales</taxon>
        <taxon>Fabaceae</taxon>
        <taxon>Caesalpinioideae</taxon>
        <taxon>Cassia clade</taxon>
        <taxon>Senna</taxon>
    </lineage>
</organism>
<keyword evidence="2" id="KW-1185">Reference proteome</keyword>
<sequence>MFVCFETNSNFGSRVIKGIVNRPHASVMAIVARERTVEFGDNKGPVMSLGAMSPS</sequence>
<gene>
    <name evidence="1" type="ORF">G2W53_010359</name>
</gene>
<accession>A0A835CBG5</accession>
<reference evidence="1" key="1">
    <citation type="submission" date="2020-09" db="EMBL/GenBank/DDBJ databases">
        <title>Genome-Enabled Discovery of Anthraquinone Biosynthesis in Senna tora.</title>
        <authorList>
            <person name="Kang S.-H."/>
            <person name="Pandey R.P."/>
            <person name="Lee C.-M."/>
            <person name="Sim J.-S."/>
            <person name="Jeong J.-T."/>
            <person name="Choi B.-S."/>
            <person name="Jung M."/>
            <person name="Ginzburg D."/>
            <person name="Zhao K."/>
            <person name="Won S.Y."/>
            <person name="Oh T.-J."/>
            <person name="Yu Y."/>
            <person name="Kim N.-H."/>
            <person name="Lee O.R."/>
            <person name="Lee T.-H."/>
            <person name="Bashyal P."/>
            <person name="Kim T.-S."/>
            <person name="Lee W.-H."/>
            <person name="Kawkins C."/>
            <person name="Kim C.-K."/>
            <person name="Kim J.S."/>
            <person name="Ahn B.O."/>
            <person name="Rhee S.Y."/>
            <person name="Sohng J.K."/>
        </authorList>
    </citation>
    <scope>NUCLEOTIDE SEQUENCE</scope>
    <source>
        <tissue evidence="1">Leaf</tissue>
    </source>
</reference>
<comment type="caution">
    <text evidence="1">The sequence shown here is derived from an EMBL/GenBank/DDBJ whole genome shotgun (WGS) entry which is preliminary data.</text>
</comment>
<protein>
    <submittedName>
        <fullName evidence="1">SWI/SNF complex subunit SWI3C</fullName>
    </submittedName>
</protein>